<sequence length="96" mass="11759">MQQRKRIFLQCYKALFFNRIHILLYTISFSVVIVWNTICNLQEYTRGLIVGSTIRRKCFIYKYFSIRISQKTQAYILYFSFLLKVRVLHKKHPFVR</sequence>
<proteinExistence type="predicted"/>
<keyword evidence="1" id="KW-0472">Membrane</keyword>
<dbReference type="EMBL" id="QRTH01000005">
    <property type="protein sequence ID" value="RGQ50873.1"/>
    <property type="molecule type" value="Genomic_DNA"/>
</dbReference>
<comment type="caution">
    <text evidence="2">The sequence shown here is derived from an EMBL/GenBank/DDBJ whole genome shotgun (WGS) entry which is preliminary data.</text>
</comment>
<gene>
    <name evidence="2" type="ORF">DWY92_11350</name>
</gene>
<keyword evidence="1" id="KW-1133">Transmembrane helix</keyword>
<dbReference type="Proteomes" id="UP000283680">
    <property type="component" value="Unassembled WGS sequence"/>
</dbReference>
<keyword evidence="1" id="KW-0812">Transmembrane</keyword>
<name>A0A412BBN7_BACUN</name>
<evidence type="ECO:0000313" key="3">
    <source>
        <dbReference type="Proteomes" id="UP000283680"/>
    </source>
</evidence>
<feature type="transmembrane region" description="Helical" evidence="1">
    <location>
        <begin position="20"/>
        <end position="38"/>
    </location>
</feature>
<reference evidence="2 3" key="1">
    <citation type="submission" date="2018-08" db="EMBL/GenBank/DDBJ databases">
        <title>A genome reference for cultivated species of the human gut microbiota.</title>
        <authorList>
            <person name="Zou Y."/>
            <person name="Xue W."/>
            <person name="Luo G."/>
        </authorList>
    </citation>
    <scope>NUCLEOTIDE SEQUENCE [LARGE SCALE GENOMIC DNA]</scope>
    <source>
        <strain evidence="2 3">AF28-11</strain>
    </source>
</reference>
<protein>
    <submittedName>
        <fullName evidence="2">Uncharacterized protein</fullName>
    </submittedName>
</protein>
<organism evidence="2 3">
    <name type="scientific">Bacteroides uniformis</name>
    <dbReference type="NCBI Taxonomy" id="820"/>
    <lineage>
        <taxon>Bacteria</taxon>
        <taxon>Pseudomonadati</taxon>
        <taxon>Bacteroidota</taxon>
        <taxon>Bacteroidia</taxon>
        <taxon>Bacteroidales</taxon>
        <taxon>Bacteroidaceae</taxon>
        <taxon>Bacteroides</taxon>
    </lineage>
</organism>
<dbReference type="AlphaFoldDB" id="A0A412BBN7"/>
<evidence type="ECO:0000256" key="1">
    <source>
        <dbReference type="SAM" id="Phobius"/>
    </source>
</evidence>
<accession>A0A412BBN7</accession>
<evidence type="ECO:0000313" key="2">
    <source>
        <dbReference type="EMBL" id="RGQ50873.1"/>
    </source>
</evidence>